<dbReference type="EMBL" id="AJXZ01000005">
    <property type="protein sequence ID" value="EIM77447.1"/>
    <property type="molecule type" value="Genomic_DNA"/>
</dbReference>
<name>I5C6J5_9HYPH</name>
<dbReference type="PATRIC" id="fig|1189611.3.peg.662"/>
<proteinExistence type="predicted"/>
<accession>I5C6J5</accession>
<evidence type="ECO:0000313" key="2">
    <source>
        <dbReference type="Proteomes" id="UP000004622"/>
    </source>
</evidence>
<comment type="caution">
    <text evidence="1">The sequence shown here is derived from an EMBL/GenBank/DDBJ whole genome shotgun (WGS) entry which is preliminary data.</text>
</comment>
<dbReference type="AlphaFoldDB" id="I5C6J5"/>
<protein>
    <submittedName>
        <fullName evidence="1">Cobaltochelatase subunit CobN</fullName>
    </submittedName>
</protein>
<dbReference type="Proteomes" id="UP000004622">
    <property type="component" value="Unassembled WGS sequence"/>
</dbReference>
<sequence length="61" mass="6469">MHILATTTASLDDLIEPVDLQQSPADMVALSFTDSDLAGIASAWQTGREALPRCALPRCAI</sequence>
<evidence type="ECO:0000313" key="1">
    <source>
        <dbReference type="EMBL" id="EIM77447.1"/>
    </source>
</evidence>
<gene>
    <name evidence="1" type="ORF">A33O_03213</name>
</gene>
<organism evidence="1 2">
    <name type="scientific">Nitratireductor aquibiodomus RA22</name>
    <dbReference type="NCBI Taxonomy" id="1189611"/>
    <lineage>
        <taxon>Bacteria</taxon>
        <taxon>Pseudomonadati</taxon>
        <taxon>Pseudomonadota</taxon>
        <taxon>Alphaproteobacteria</taxon>
        <taxon>Hyphomicrobiales</taxon>
        <taxon>Phyllobacteriaceae</taxon>
        <taxon>Nitratireductor</taxon>
    </lineage>
</organism>
<reference evidence="1 2" key="1">
    <citation type="journal article" date="2012" name="J. Bacteriol.">
        <title>Genome Sequence of Nitratireductor aquibiodomus Strain RA22.</title>
        <authorList>
            <person name="Singh A."/>
            <person name="Jangir P.K."/>
            <person name="Kumari C."/>
            <person name="Sharma R."/>
        </authorList>
    </citation>
    <scope>NUCLEOTIDE SEQUENCE [LARGE SCALE GENOMIC DNA]</scope>
    <source>
        <strain evidence="1 2">RA22</strain>
    </source>
</reference>